<keyword evidence="2" id="KW-1185">Reference proteome</keyword>
<name>A0AAQ4ENL1_AMBAM</name>
<evidence type="ECO:0000313" key="1">
    <source>
        <dbReference type="EMBL" id="KAK8776374.1"/>
    </source>
</evidence>
<dbReference type="AlphaFoldDB" id="A0AAQ4ENL1"/>
<sequence length="203" mass="21882">MFVEAFDVAYSRKANIAVTSMRGTIGKKGLPEPNPVASLSTGGWIPHFGGDSPTFLTNPECDEKMGHDVDMCALRELPVDQFRIVIKGVACQLINAVNAAVQSDSSLRMDFLSFGSTLTTSLNVNSRYREPRIVKPITLWSDPRPTSSLLQETSSVPDNHDKSGVVPLATLLPLLVVKSGSFRKAISGSFIALASAFPLLDCN</sequence>
<gene>
    <name evidence="1" type="ORF">V5799_030282</name>
</gene>
<protein>
    <submittedName>
        <fullName evidence="1">Uncharacterized protein</fullName>
    </submittedName>
</protein>
<dbReference type="EMBL" id="JARKHS020013036">
    <property type="protein sequence ID" value="KAK8776374.1"/>
    <property type="molecule type" value="Genomic_DNA"/>
</dbReference>
<comment type="caution">
    <text evidence="1">The sequence shown here is derived from an EMBL/GenBank/DDBJ whole genome shotgun (WGS) entry which is preliminary data.</text>
</comment>
<accession>A0AAQ4ENL1</accession>
<dbReference type="Proteomes" id="UP001321473">
    <property type="component" value="Unassembled WGS sequence"/>
</dbReference>
<organism evidence="1 2">
    <name type="scientific">Amblyomma americanum</name>
    <name type="common">Lone star tick</name>
    <dbReference type="NCBI Taxonomy" id="6943"/>
    <lineage>
        <taxon>Eukaryota</taxon>
        <taxon>Metazoa</taxon>
        <taxon>Ecdysozoa</taxon>
        <taxon>Arthropoda</taxon>
        <taxon>Chelicerata</taxon>
        <taxon>Arachnida</taxon>
        <taxon>Acari</taxon>
        <taxon>Parasitiformes</taxon>
        <taxon>Ixodida</taxon>
        <taxon>Ixodoidea</taxon>
        <taxon>Ixodidae</taxon>
        <taxon>Amblyomminae</taxon>
        <taxon>Amblyomma</taxon>
    </lineage>
</organism>
<evidence type="ECO:0000313" key="2">
    <source>
        <dbReference type="Proteomes" id="UP001321473"/>
    </source>
</evidence>
<reference evidence="1 2" key="1">
    <citation type="journal article" date="2023" name="Arcadia Sci">
        <title>De novo assembly of a long-read Amblyomma americanum tick genome.</title>
        <authorList>
            <person name="Chou S."/>
            <person name="Poskanzer K.E."/>
            <person name="Rollins M."/>
            <person name="Thuy-Boun P.S."/>
        </authorList>
    </citation>
    <scope>NUCLEOTIDE SEQUENCE [LARGE SCALE GENOMIC DNA]</scope>
    <source>
        <strain evidence="1">F_SG_1</strain>
        <tissue evidence="1">Salivary glands</tissue>
    </source>
</reference>
<proteinExistence type="predicted"/>